<protein>
    <submittedName>
        <fullName evidence="3">Glycosyltransferase involved in cell wall bisynthesis</fullName>
    </submittedName>
</protein>
<dbReference type="PANTHER" id="PTHR43630">
    <property type="entry name" value="POLY-BETA-1,6-N-ACETYL-D-GLUCOSAMINE SYNTHASE"/>
    <property type="match status" value="1"/>
</dbReference>
<keyword evidence="4" id="KW-1185">Reference proteome</keyword>
<dbReference type="CDD" id="cd02511">
    <property type="entry name" value="Beta4Glucosyltransferase"/>
    <property type="match status" value="1"/>
</dbReference>
<proteinExistence type="inferred from homology"/>
<organism evidence="3 4">
    <name type="scientific">Paenimyroides marinum</name>
    <dbReference type="NCBI Taxonomy" id="1159016"/>
    <lineage>
        <taxon>Bacteria</taxon>
        <taxon>Pseudomonadati</taxon>
        <taxon>Bacteroidota</taxon>
        <taxon>Flavobacteriia</taxon>
        <taxon>Flavobacteriales</taxon>
        <taxon>Flavobacteriaceae</taxon>
        <taxon>Paenimyroides</taxon>
    </lineage>
</organism>
<evidence type="ECO:0000256" key="1">
    <source>
        <dbReference type="ARBA" id="ARBA00038494"/>
    </source>
</evidence>
<reference evidence="3 4" key="1">
    <citation type="submission" date="2016-10" db="EMBL/GenBank/DDBJ databases">
        <authorList>
            <person name="de Groot N.N."/>
        </authorList>
    </citation>
    <scope>NUCLEOTIDE SEQUENCE [LARGE SCALE GENOMIC DNA]</scope>
    <source>
        <strain evidence="3 4">CGMCC 1.10825</strain>
    </source>
</reference>
<dbReference type="Proteomes" id="UP000199634">
    <property type="component" value="Unassembled WGS sequence"/>
</dbReference>
<dbReference type="Pfam" id="PF00535">
    <property type="entry name" value="Glycos_transf_2"/>
    <property type="match status" value="1"/>
</dbReference>
<comment type="similarity">
    <text evidence="1">Belongs to the glycosyltransferase 2 family. WaaE/KdtX subfamily.</text>
</comment>
<dbReference type="STRING" id="1159016.SAMN02927937_00794"/>
<dbReference type="OrthoDB" id="9815923at2"/>
<feature type="domain" description="Glycosyltransferase 2-like" evidence="2">
    <location>
        <begin position="6"/>
        <end position="117"/>
    </location>
</feature>
<keyword evidence="3" id="KW-0808">Transferase</keyword>
<dbReference type="PANTHER" id="PTHR43630:SF2">
    <property type="entry name" value="GLYCOSYLTRANSFERASE"/>
    <property type="match status" value="1"/>
</dbReference>
<evidence type="ECO:0000259" key="2">
    <source>
        <dbReference type="Pfam" id="PF00535"/>
    </source>
</evidence>
<dbReference type="AlphaFoldDB" id="A0A1H6JWK0"/>
<dbReference type="SUPFAM" id="SSF53448">
    <property type="entry name" value="Nucleotide-diphospho-sugar transferases"/>
    <property type="match status" value="1"/>
</dbReference>
<gene>
    <name evidence="3" type="ORF">SAMN02927937_00794</name>
</gene>
<dbReference type="GO" id="GO:0016740">
    <property type="term" value="F:transferase activity"/>
    <property type="evidence" value="ECO:0007669"/>
    <property type="project" value="UniProtKB-KW"/>
</dbReference>
<name>A0A1H6JWK0_9FLAO</name>
<dbReference type="InterPro" id="IPR001173">
    <property type="entry name" value="Glyco_trans_2-like"/>
</dbReference>
<dbReference type="RefSeq" id="WP_091096564.1">
    <property type="nucleotide sequence ID" value="NZ_FNXE01000007.1"/>
</dbReference>
<accession>A0A1H6JWK0</accession>
<sequence>MSTKISALVITLNEAKNIRDLVNNLDFADEIIIVDSYSTDETLAILKEFTHVKVYQHTFTDFSSQRNIALQYASHKWILFIDADERISESLKEEILTTVQLNNPKKGYYFKRKFYFLDKPIGFSGLRTDKNLRLFQKEGAEYRGLVHEKLNITHTGTLQNYLTHYSYSSYEHFRDKAIYYNKLKAIEKIKKNVKPSVFMAAFHPVYTFLNRYFFRLGILDGKKGYIISKIYAQAISERYKEMFKLMKEQATSSKI</sequence>
<evidence type="ECO:0000313" key="4">
    <source>
        <dbReference type="Proteomes" id="UP000199634"/>
    </source>
</evidence>
<dbReference type="EMBL" id="FNXE01000007">
    <property type="protein sequence ID" value="SEH67091.1"/>
    <property type="molecule type" value="Genomic_DNA"/>
</dbReference>
<dbReference type="Gene3D" id="3.90.550.10">
    <property type="entry name" value="Spore Coat Polysaccharide Biosynthesis Protein SpsA, Chain A"/>
    <property type="match status" value="1"/>
</dbReference>
<dbReference type="InterPro" id="IPR029044">
    <property type="entry name" value="Nucleotide-diphossugar_trans"/>
</dbReference>
<evidence type="ECO:0000313" key="3">
    <source>
        <dbReference type="EMBL" id="SEH67091.1"/>
    </source>
</evidence>